<evidence type="ECO:0000313" key="3">
    <source>
        <dbReference type="EMBL" id="MBK1619699.1"/>
    </source>
</evidence>
<keyword evidence="1" id="KW-0472">Membrane</keyword>
<comment type="caution">
    <text evidence="3">The sequence shown here is derived from an EMBL/GenBank/DDBJ whole genome shotgun (WGS) entry which is preliminary data.</text>
</comment>
<protein>
    <submittedName>
        <fullName evidence="3">Outer membrane lipoprotein-sorting protein</fullName>
    </submittedName>
</protein>
<feature type="domain" description="Uncharacterized protein TP-0789" evidence="2">
    <location>
        <begin position="115"/>
        <end position="297"/>
    </location>
</feature>
<keyword evidence="3" id="KW-0449">Lipoprotein</keyword>
<dbReference type="Pfam" id="PF17131">
    <property type="entry name" value="LolA_like"/>
    <property type="match status" value="1"/>
</dbReference>
<dbReference type="EMBL" id="NRRY01000025">
    <property type="protein sequence ID" value="MBK1619699.1"/>
    <property type="molecule type" value="Genomic_DNA"/>
</dbReference>
<name>A0A9X0WA85_9GAMM</name>
<organism evidence="3 4">
    <name type="scientific">Lamprobacter modestohalophilus</name>
    <dbReference type="NCBI Taxonomy" id="1064514"/>
    <lineage>
        <taxon>Bacteria</taxon>
        <taxon>Pseudomonadati</taxon>
        <taxon>Pseudomonadota</taxon>
        <taxon>Gammaproteobacteria</taxon>
        <taxon>Chromatiales</taxon>
        <taxon>Chromatiaceae</taxon>
        <taxon>Lamprobacter</taxon>
    </lineage>
</organism>
<dbReference type="RefSeq" id="WP_200245551.1">
    <property type="nucleotide sequence ID" value="NZ_NRRY01000025.1"/>
</dbReference>
<dbReference type="CDD" id="cd16329">
    <property type="entry name" value="LolA_like"/>
    <property type="match status" value="1"/>
</dbReference>
<evidence type="ECO:0000259" key="2">
    <source>
        <dbReference type="Pfam" id="PF17131"/>
    </source>
</evidence>
<keyword evidence="4" id="KW-1185">Reference proteome</keyword>
<dbReference type="AlphaFoldDB" id="A0A9X0WA85"/>
<keyword evidence="1" id="KW-1133">Transmembrane helix</keyword>
<dbReference type="Proteomes" id="UP001138768">
    <property type="component" value="Unassembled WGS sequence"/>
</dbReference>
<evidence type="ECO:0000256" key="1">
    <source>
        <dbReference type="SAM" id="Phobius"/>
    </source>
</evidence>
<evidence type="ECO:0000313" key="4">
    <source>
        <dbReference type="Proteomes" id="UP001138768"/>
    </source>
</evidence>
<accession>A0A9X0WA85</accession>
<gene>
    <name evidence="3" type="ORF">CKO42_14870</name>
</gene>
<dbReference type="Gene3D" id="2.50.20.10">
    <property type="entry name" value="Lipoprotein localisation LolA/LolB/LppX"/>
    <property type="match status" value="1"/>
</dbReference>
<dbReference type="InterPro" id="IPR033399">
    <property type="entry name" value="TP_0789-like"/>
</dbReference>
<keyword evidence="1" id="KW-0812">Transmembrane</keyword>
<sequence length="307" mass="34520">MSVRLVSLVLLELEDLPVFAAPALPAYALPAYALLAYNKPRLLIPWLLFAVVLVLLPCALSADEARGRDLAERVYNRPDGDDVTTRGSMVLTERGGSPRTRSLIIYRQESGSGAVSTLIRFTDPPDIADTGLLTIDPAAGDTEQWVYLPALKRSRRISADRQGGRFVGSDFFYEDLRDRKVSMDRHTWLRSERLEGVQTEVLESIPISASNSVYGKRVSWIHPTALVPLQIEYYEPGARKPFKRLTVERLERIQGYWTVTSSVMTDLEQNHETRLTSAVTRYDRGLPSSLFSKRALEDPSLEARSRP</sequence>
<proteinExistence type="predicted"/>
<feature type="transmembrane region" description="Helical" evidence="1">
    <location>
        <begin position="44"/>
        <end position="62"/>
    </location>
</feature>
<reference evidence="3 4" key="1">
    <citation type="journal article" date="2020" name="Microorganisms">
        <title>Osmotic Adaptation and Compatible Solute Biosynthesis of Phototrophic Bacteria as Revealed from Genome Analyses.</title>
        <authorList>
            <person name="Imhoff J.F."/>
            <person name="Rahn T."/>
            <person name="Kunzel S."/>
            <person name="Keller A."/>
            <person name="Neulinger S.C."/>
        </authorList>
    </citation>
    <scope>NUCLEOTIDE SEQUENCE [LARGE SCALE GENOMIC DNA]</scope>
    <source>
        <strain evidence="3 4">DSM 25653</strain>
    </source>
</reference>